<accession>A0A0D8J181</accession>
<dbReference type="Pfam" id="PF20979">
    <property type="entry name" value="Arginosuc_syn_C"/>
    <property type="match status" value="1"/>
</dbReference>
<dbReference type="Proteomes" id="UP000032483">
    <property type="component" value="Unassembled WGS sequence"/>
</dbReference>
<evidence type="ECO:0000256" key="1">
    <source>
        <dbReference type="ARBA" id="ARBA00004967"/>
    </source>
</evidence>
<dbReference type="Pfam" id="PF00764">
    <property type="entry name" value="Arginosuc_synth"/>
    <property type="match status" value="1"/>
</dbReference>
<dbReference type="RefSeq" id="WP_050005630.1">
    <property type="nucleotide sequence ID" value="NZ_CAUBPW010000017.1"/>
</dbReference>
<keyword evidence="14" id="KW-1185">Reference proteome</keyword>
<evidence type="ECO:0000256" key="3">
    <source>
        <dbReference type="ARBA" id="ARBA00012286"/>
    </source>
</evidence>
<comment type="pathway">
    <text evidence="1 9">Amino-acid biosynthesis; L-arginine biosynthesis; L-arginine from L-ornithine and carbamoyl phosphate: step 2/3.</text>
</comment>
<comment type="subunit">
    <text evidence="2 9">Homotetramer.</text>
</comment>
<evidence type="ECO:0000259" key="11">
    <source>
        <dbReference type="Pfam" id="PF20979"/>
    </source>
</evidence>
<dbReference type="InterPro" id="IPR048267">
    <property type="entry name" value="Arginosuc_syn_N"/>
</dbReference>
<evidence type="ECO:0000313" key="15">
    <source>
        <dbReference type="Proteomes" id="UP000472755"/>
    </source>
</evidence>
<evidence type="ECO:0000259" key="10">
    <source>
        <dbReference type="Pfam" id="PF00764"/>
    </source>
</evidence>
<keyword evidence="6 9" id="KW-0028">Amino-acid biosynthesis</keyword>
<feature type="binding site" evidence="9">
    <location>
        <position position="132"/>
    </location>
    <ligand>
        <name>L-citrulline</name>
        <dbReference type="ChEBI" id="CHEBI:57743"/>
    </ligand>
</feature>
<dbReference type="GO" id="GO:0005524">
    <property type="term" value="F:ATP binding"/>
    <property type="evidence" value="ECO:0007669"/>
    <property type="project" value="UniProtKB-UniRule"/>
</dbReference>
<dbReference type="GO" id="GO:0000053">
    <property type="term" value="P:argininosuccinate metabolic process"/>
    <property type="evidence" value="ECO:0007669"/>
    <property type="project" value="TreeGrafter"/>
</dbReference>
<sequence>MEKQKKQYKKVVLAYSGGLDTSIIIPWLKENYGCEVVAAAGDVGQGTELDGLEAKALATGASKLYVMDLVDEFVEDYIIPTVQAGAKYEGTYLLGTSFARPPIAKKLVEIAKKEGADAICHGCTGKGNDQVRFELAIKAFAPDLGIIAPWREWDIKSREEEIDYAEAHHVPLKINRETNYSKDKNLWHLSHEGLDLEDPANEPDYAKPGFLELGVAPEQAPDTPAYITIHFEKGKPTALDGKAMKTSTLLKELNAVGGANGIGIIDIVENRLVGMKSRGVYETPGGTILYFAHEQLEMLCLDKETAHYKALVAQKFADIVYNGQWYTPLREALSAFVDKTQENVTGDVKLKLYKGNIIPAGTTSPYSLYSEDLATFGEDSVYDQADSAGFIHLFGLPITVQAKLKEKLAAEKE</sequence>
<comment type="catalytic activity">
    <reaction evidence="9">
        <text>L-citrulline + L-aspartate + ATP = 2-(N(omega)-L-arginino)succinate + AMP + diphosphate + H(+)</text>
        <dbReference type="Rhea" id="RHEA:10932"/>
        <dbReference type="ChEBI" id="CHEBI:15378"/>
        <dbReference type="ChEBI" id="CHEBI:29991"/>
        <dbReference type="ChEBI" id="CHEBI:30616"/>
        <dbReference type="ChEBI" id="CHEBI:33019"/>
        <dbReference type="ChEBI" id="CHEBI:57472"/>
        <dbReference type="ChEBI" id="CHEBI:57743"/>
        <dbReference type="ChEBI" id="CHEBI:456215"/>
        <dbReference type="EC" id="6.3.4.5"/>
    </reaction>
</comment>
<comment type="similarity">
    <text evidence="9">Belongs to the argininosuccinate synthase family. Type 1 subfamily.</text>
</comment>
<dbReference type="PROSITE" id="PS00565">
    <property type="entry name" value="ARGININOSUCCIN_SYN_2"/>
    <property type="match status" value="1"/>
</dbReference>
<organism evidence="12 14">
    <name type="scientific">Ruthenibacterium lactatiformans</name>
    <dbReference type="NCBI Taxonomy" id="1550024"/>
    <lineage>
        <taxon>Bacteria</taxon>
        <taxon>Bacillati</taxon>
        <taxon>Bacillota</taxon>
        <taxon>Clostridia</taxon>
        <taxon>Eubacteriales</taxon>
        <taxon>Oscillospiraceae</taxon>
        <taxon>Ruthenibacterium</taxon>
    </lineage>
</organism>
<dbReference type="PANTHER" id="PTHR11587">
    <property type="entry name" value="ARGININOSUCCINATE SYNTHASE"/>
    <property type="match status" value="1"/>
</dbReference>
<feature type="binding site" evidence="9">
    <location>
        <begin position="14"/>
        <end position="22"/>
    </location>
    <ligand>
        <name>ATP</name>
        <dbReference type="ChEBI" id="CHEBI:30616"/>
    </ligand>
</feature>
<reference evidence="12" key="1">
    <citation type="submission" date="2015-02" db="EMBL/GenBank/DDBJ databases">
        <title>A novel member of the family Ruminococcaceae isolated from human feces.</title>
        <authorList>
            <person name="Shkoporov A.N."/>
            <person name="Chaplin A.V."/>
            <person name="Motuzova O.V."/>
            <person name="Kafarskaia L.I."/>
            <person name="Khokhlova E.V."/>
            <person name="Efimov B.A."/>
        </authorList>
    </citation>
    <scope>NUCLEOTIDE SEQUENCE [LARGE SCALE GENOMIC DNA]</scope>
    <source>
        <strain evidence="12">585-1</strain>
    </source>
</reference>
<dbReference type="InterPro" id="IPR014729">
    <property type="entry name" value="Rossmann-like_a/b/a_fold"/>
</dbReference>
<name>A0A0D8J181_9FIRM</name>
<feature type="binding site" evidence="9">
    <location>
        <position position="122"/>
    </location>
    <ligand>
        <name>ATP</name>
        <dbReference type="ChEBI" id="CHEBI:30616"/>
    </ligand>
</feature>
<dbReference type="EMBL" id="JXXK01000016">
    <property type="protein sequence ID" value="KJF39538.1"/>
    <property type="molecule type" value="Genomic_DNA"/>
</dbReference>
<feature type="domain" description="Arginosuccinate synthase C-terminal" evidence="11">
    <location>
        <begin position="180"/>
        <end position="399"/>
    </location>
</feature>
<dbReference type="GeneID" id="42857224"/>
<dbReference type="SUPFAM" id="SSF69864">
    <property type="entry name" value="Argininosuccinate synthetase, C-terminal domain"/>
    <property type="match status" value="1"/>
</dbReference>
<dbReference type="FunFam" id="3.90.1260.10:FF:000007">
    <property type="entry name" value="Argininosuccinate synthase"/>
    <property type="match status" value="1"/>
</dbReference>
<dbReference type="GO" id="GO:0006526">
    <property type="term" value="P:L-arginine biosynthetic process"/>
    <property type="evidence" value="ECO:0007669"/>
    <property type="project" value="UniProtKB-UniRule"/>
</dbReference>
<evidence type="ECO:0000256" key="7">
    <source>
        <dbReference type="ARBA" id="ARBA00022741"/>
    </source>
</evidence>
<evidence type="ECO:0000256" key="6">
    <source>
        <dbReference type="ARBA" id="ARBA00022605"/>
    </source>
</evidence>
<reference evidence="13 15" key="2">
    <citation type="journal article" date="2019" name="Nat. Med.">
        <title>A library of human gut bacterial isolates paired with longitudinal multiomics data enables mechanistic microbiome research.</title>
        <authorList>
            <person name="Poyet M."/>
            <person name="Groussin M."/>
            <person name="Gibbons S.M."/>
            <person name="Avila-Pacheco J."/>
            <person name="Jiang X."/>
            <person name="Kearney S.M."/>
            <person name="Perrotta A.R."/>
            <person name="Berdy B."/>
            <person name="Zhao S."/>
            <person name="Lieberman T.D."/>
            <person name="Swanson P.K."/>
            <person name="Smith M."/>
            <person name="Roesemann S."/>
            <person name="Alexander J.E."/>
            <person name="Rich S.A."/>
            <person name="Livny J."/>
            <person name="Vlamakis H."/>
            <person name="Clish C."/>
            <person name="Bullock K."/>
            <person name="Deik A."/>
            <person name="Scott J."/>
            <person name="Pierce K.A."/>
            <person name="Xavier R.J."/>
            <person name="Alm E.J."/>
        </authorList>
    </citation>
    <scope>NUCLEOTIDE SEQUENCE [LARGE SCALE GENOMIC DNA]</scope>
    <source>
        <strain evidence="13 15">BIOML-A4</strain>
    </source>
</reference>
<dbReference type="InterPro" id="IPR048268">
    <property type="entry name" value="Arginosuc_syn_C"/>
</dbReference>
<feature type="binding site" evidence="9">
    <location>
        <position position="97"/>
    </location>
    <ligand>
        <name>L-citrulline</name>
        <dbReference type="ChEBI" id="CHEBI:57743"/>
    </ligand>
</feature>
<feature type="binding site" evidence="9">
    <location>
        <position position="190"/>
    </location>
    <ligand>
        <name>L-citrulline</name>
        <dbReference type="ChEBI" id="CHEBI:57743"/>
    </ligand>
</feature>
<dbReference type="InterPro" id="IPR001518">
    <property type="entry name" value="Arginosuc_synth"/>
</dbReference>
<dbReference type="InterPro" id="IPR018223">
    <property type="entry name" value="Arginosuc_synth_CS"/>
</dbReference>
<dbReference type="GO" id="GO:0000050">
    <property type="term" value="P:urea cycle"/>
    <property type="evidence" value="ECO:0007669"/>
    <property type="project" value="TreeGrafter"/>
</dbReference>
<evidence type="ECO:0000313" key="12">
    <source>
        <dbReference type="EMBL" id="KJF39538.1"/>
    </source>
</evidence>
<dbReference type="InterPro" id="IPR024074">
    <property type="entry name" value="AS_cat/multimer_dom_body"/>
</dbReference>
<feature type="binding site" evidence="9">
    <location>
        <position position="128"/>
    </location>
    <ligand>
        <name>L-aspartate</name>
        <dbReference type="ChEBI" id="CHEBI:29991"/>
    </ligand>
</feature>
<dbReference type="HAMAP" id="MF_00005">
    <property type="entry name" value="Arg_succ_synth_type1"/>
    <property type="match status" value="1"/>
</dbReference>
<dbReference type="NCBIfam" id="NF001770">
    <property type="entry name" value="PRK00509.1"/>
    <property type="match status" value="1"/>
</dbReference>
<dbReference type="GO" id="GO:0005737">
    <property type="term" value="C:cytoplasm"/>
    <property type="evidence" value="ECO:0007669"/>
    <property type="project" value="UniProtKB-SubCell"/>
</dbReference>
<dbReference type="EC" id="6.3.4.5" evidence="3 9"/>
<dbReference type="GO" id="GO:0004055">
    <property type="term" value="F:argininosuccinate synthase activity"/>
    <property type="evidence" value="ECO:0007669"/>
    <property type="project" value="UniProtKB-UniRule"/>
</dbReference>
<dbReference type="PANTHER" id="PTHR11587:SF2">
    <property type="entry name" value="ARGININOSUCCINATE SYNTHASE"/>
    <property type="match status" value="1"/>
</dbReference>
<keyword evidence="8 9" id="KW-0067">ATP-binding</keyword>
<dbReference type="SUPFAM" id="SSF52402">
    <property type="entry name" value="Adenine nucleotide alpha hydrolases-like"/>
    <property type="match status" value="1"/>
</dbReference>
<feature type="binding site" evidence="9">
    <location>
        <position position="92"/>
    </location>
    <ligand>
        <name>L-citrulline</name>
        <dbReference type="ChEBI" id="CHEBI:57743"/>
    </ligand>
</feature>
<feature type="domain" description="Arginosuccinate synthase-like N-terminal" evidence="10">
    <location>
        <begin position="10"/>
        <end position="171"/>
    </location>
</feature>
<feature type="binding site" evidence="9">
    <location>
        <position position="124"/>
    </location>
    <ligand>
        <name>L-aspartate</name>
        <dbReference type="ChEBI" id="CHEBI:29991"/>
    </ligand>
</feature>
<evidence type="ECO:0000313" key="13">
    <source>
        <dbReference type="EMBL" id="MTS26820.1"/>
    </source>
</evidence>
<comment type="caution">
    <text evidence="9">Lacks conserved residue(s) required for the propagation of feature annotation.</text>
</comment>
<keyword evidence="7 9" id="KW-0547">Nucleotide-binding</keyword>
<evidence type="ECO:0000256" key="8">
    <source>
        <dbReference type="ARBA" id="ARBA00022840"/>
    </source>
</evidence>
<keyword evidence="4 9" id="KW-0055">Arginine biosynthesis</keyword>
<gene>
    <name evidence="9" type="primary">argG</name>
    <name evidence="13" type="ORF">GMD59_05905</name>
    <name evidence="12" type="ORF">TQ39_11605</name>
</gene>
<proteinExistence type="inferred from homology"/>
<dbReference type="EMBL" id="WMZU01000007">
    <property type="protein sequence ID" value="MTS26820.1"/>
    <property type="molecule type" value="Genomic_DNA"/>
</dbReference>
<keyword evidence="9" id="KW-0963">Cytoplasm</keyword>
<dbReference type="Gene3D" id="3.40.50.620">
    <property type="entry name" value="HUPs"/>
    <property type="match status" value="1"/>
</dbReference>
<dbReference type="PATRIC" id="fig|1550024.3.peg.2647"/>
<feature type="binding site" evidence="9">
    <location>
        <position position="269"/>
    </location>
    <ligand>
        <name>L-citrulline</name>
        <dbReference type="ChEBI" id="CHEBI:57743"/>
    </ligand>
</feature>
<dbReference type="NCBIfam" id="TIGR00032">
    <property type="entry name" value="argG"/>
    <property type="match status" value="1"/>
</dbReference>
<evidence type="ECO:0000256" key="9">
    <source>
        <dbReference type="HAMAP-Rule" id="MF_00005"/>
    </source>
</evidence>
<dbReference type="FunFam" id="3.40.50.620:FF:000019">
    <property type="entry name" value="Argininosuccinate synthase"/>
    <property type="match status" value="1"/>
</dbReference>
<dbReference type="UniPathway" id="UPA00068">
    <property type="reaction ID" value="UER00113"/>
</dbReference>
<dbReference type="AlphaFoldDB" id="A0A0D8J181"/>
<dbReference type="Proteomes" id="UP000472755">
    <property type="component" value="Unassembled WGS sequence"/>
</dbReference>
<dbReference type="InterPro" id="IPR023434">
    <property type="entry name" value="Arginosuc_synth_type_1_subfam"/>
</dbReference>
<keyword evidence="5 9" id="KW-0436">Ligase</keyword>
<comment type="caution">
    <text evidence="12">The sequence shown here is derived from an EMBL/GenBank/DDBJ whole genome shotgun (WGS) entry which is preliminary data.</text>
</comment>
<dbReference type="PROSITE" id="PS00564">
    <property type="entry name" value="ARGININOSUCCIN_SYN_1"/>
    <property type="match status" value="1"/>
</dbReference>
<feature type="binding site" evidence="9">
    <location>
        <position position="281"/>
    </location>
    <ligand>
        <name>L-citrulline</name>
        <dbReference type="ChEBI" id="CHEBI:57743"/>
    </ligand>
</feature>
<feature type="binding site" evidence="9">
    <location>
        <position position="129"/>
    </location>
    <ligand>
        <name>L-aspartate</name>
        <dbReference type="ChEBI" id="CHEBI:29991"/>
    </ligand>
</feature>
<dbReference type="Gene3D" id="3.90.1260.10">
    <property type="entry name" value="Argininosuccinate synthetase, chain A, domain 2"/>
    <property type="match status" value="1"/>
</dbReference>
<dbReference type="Gene3D" id="1.20.5.470">
    <property type="entry name" value="Single helix bin"/>
    <property type="match status" value="1"/>
</dbReference>
<evidence type="ECO:0000256" key="2">
    <source>
        <dbReference type="ARBA" id="ARBA00011881"/>
    </source>
</evidence>
<evidence type="ECO:0000256" key="5">
    <source>
        <dbReference type="ARBA" id="ARBA00022598"/>
    </source>
</evidence>
<evidence type="ECO:0000256" key="4">
    <source>
        <dbReference type="ARBA" id="ARBA00022571"/>
    </source>
</evidence>
<evidence type="ECO:0000313" key="14">
    <source>
        <dbReference type="Proteomes" id="UP000032483"/>
    </source>
</evidence>
<feature type="binding site" evidence="9">
    <location>
        <position position="128"/>
    </location>
    <ligand>
        <name>L-citrulline</name>
        <dbReference type="ChEBI" id="CHEBI:57743"/>
    </ligand>
</feature>
<dbReference type="CDD" id="cd01999">
    <property type="entry name" value="ASS"/>
    <property type="match status" value="1"/>
</dbReference>
<feature type="binding site" evidence="9">
    <location>
        <position position="181"/>
    </location>
    <ligand>
        <name>L-citrulline</name>
        <dbReference type="ChEBI" id="CHEBI:57743"/>
    </ligand>
</feature>
<protein>
    <recommendedName>
        <fullName evidence="3 9">Argininosuccinate synthase</fullName>
        <ecNumber evidence="3 9">6.3.4.5</ecNumber>
    </recommendedName>
    <alternativeName>
        <fullName evidence="9">Citrulline--aspartate ligase</fullName>
    </alternativeName>
</protein>
<comment type="subcellular location">
    <subcellularLocation>
        <location evidence="9">Cytoplasm</location>
    </subcellularLocation>
</comment>